<feature type="signal peptide" evidence="2">
    <location>
        <begin position="1"/>
        <end position="32"/>
    </location>
</feature>
<reference evidence="3 4" key="1">
    <citation type="submission" date="2021-09" db="EMBL/GenBank/DDBJ databases">
        <title>Genomic insights and catalytic innovation underlie evolution of tropane alkaloids biosynthesis.</title>
        <authorList>
            <person name="Wang Y.-J."/>
            <person name="Tian T."/>
            <person name="Huang J.-P."/>
            <person name="Huang S.-X."/>
        </authorList>
    </citation>
    <scope>NUCLEOTIDE SEQUENCE [LARGE SCALE GENOMIC DNA]</scope>
    <source>
        <strain evidence="3">KIB-2018</strain>
        <tissue evidence="3">Leaf</tissue>
    </source>
</reference>
<protein>
    <recommendedName>
        <fullName evidence="5">Small auxin up regulated protein</fullName>
    </recommendedName>
</protein>
<dbReference type="PANTHER" id="PTHR31374:SF19">
    <property type="entry name" value="F8A24.8 PROTEIN"/>
    <property type="match status" value="1"/>
</dbReference>
<sequence>MGSRKESIRSLLMFKRLITRLQLLLSLTASRGLLTIGDTDLREDMEAEKVVPKDVKKGHFAVVAVNGNGEAKRFVLELNYLSDPAFLRLLELAKEEYGFQQKGVLLLPCQPGELQNILDN</sequence>
<dbReference type="Proteomes" id="UP001159364">
    <property type="component" value="Linkage Group LG08"/>
</dbReference>
<evidence type="ECO:0000313" key="4">
    <source>
        <dbReference type="Proteomes" id="UP001159364"/>
    </source>
</evidence>
<accession>A0AAV8UFH6</accession>
<dbReference type="InterPro" id="IPR003676">
    <property type="entry name" value="SAUR_fam"/>
</dbReference>
<feature type="chain" id="PRO_5043619861" description="Small auxin up regulated protein" evidence="2">
    <location>
        <begin position="33"/>
        <end position="120"/>
    </location>
</feature>
<comment type="similarity">
    <text evidence="1">Belongs to the ARG7 family.</text>
</comment>
<proteinExistence type="inferred from homology"/>
<dbReference type="AlphaFoldDB" id="A0AAV8UFH6"/>
<gene>
    <name evidence="3" type="ORF">K2173_019531</name>
</gene>
<dbReference type="PANTHER" id="PTHR31374">
    <property type="entry name" value="AUXIN-INDUCED PROTEIN-LIKE-RELATED"/>
    <property type="match status" value="1"/>
</dbReference>
<dbReference type="EMBL" id="JAIWQS010000008">
    <property type="protein sequence ID" value="KAJ8899828.1"/>
    <property type="molecule type" value="Genomic_DNA"/>
</dbReference>
<dbReference type="Pfam" id="PF02519">
    <property type="entry name" value="Auxin_inducible"/>
    <property type="match status" value="1"/>
</dbReference>
<evidence type="ECO:0008006" key="5">
    <source>
        <dbReference type="Google" id="ProtNLM"/>
    </source>
</evidence>
<name>A0AAV8UFH6_9ROSI</name>
<comment type="caution">
    <text evidence="3">The sequence shown here is derived from an EMBL/GenBank/DDBJ whole genome shotgun (WGS) entry which is preliminary data.</text>
</comment>
<evidence type="ECO:0000256" key="2">
    <source>
        <dbReference type="SAM" id="SignalP"/>
    </source>
</evidence>
<organism evidence="3 4">
    <name type="scientific">Erythroxylum novogranatense</name>
    <dbReference type="NCBI Taxonomy" id="1862640"/>
    <lineage>
        <taxon>Eukaryota</taxon>
        <taxon>Viridiplantae</taxon>
        <taxon>Streptophyta</taxon>
        <taxon>Embryophyta</taxon>
        <taxon>Tracheophyta</taxon>
        <taxon>Spermatophyta</taxon>
        <taxon>Magnoliopsida</taxon>
        <taxon>eudicotyledons</taxon>
        <taxon>Gunneridae</taxon>
        <taxon>Pentapetalae</taxon>
        <taxon>rosids</taxon>
        <taxon>fabids</taxon>
        <taxon>Malpighiales</taxon>
        <taxon>Erythroxylaceae</taxon>
        <taxon>Erythroxylum</taxon>
    </lineage>
</organism>
<evidence type="ECO:0000313" key="3">
    <source>
        <dbReference type="EMBL" id="KAJ8899828.1"/>
    </source>
</evidence>
<keyword evidence="4" id="KW-1185">Reference proteome</keyword>
<keyword evidence="2" id="KW-0732">Signal</keyword>
<dbReference type="GO" id="GO:0009733">
    <property type="term" value="P:response to auxin"/>
    <property type="evidence" value="ECO:0007669"/>
    <property type="project" value="InterPro"/>
</dbReference>
<evidence type="ECO:0000256" key="1">
    <source>
        <dbReference type="ARBA" id="ARBA00006974"/>
    </source>
</evidence>